<dbReference type="PIRSF" id="PIRSF000530">
    <property type="entry name" value="Galactokinase"/>
    <property type="match status" value="1"/>
</dbReference>
<accession>A0A9D1H052</accession>
<reference evidence="9" key="1">
    <citation type="submission" date="2020-10" db="EMBL/GenBank/DDBJ databases">
        <authorList>
            <person name="Gilroy R."/>
        </authorList>
    </citation>
    <scope>NUCLEOTIDE SEQUENCE</scope>
    <source>
        <strain evidence="9">ChiGjej1B1-24693</strain>
    </source>
</reference>
<evidence type="ECO:0000256" key="1">
    <source>
        <dbReference type="ARBA" id="ARBA00006566"/>
    </source>
</evidence>
<dbReference type="Pfam" id="PF00288">
    <property type="entry name" value="GHMP_kinases_N"/>
    <property type="match status" value="1"/>
</dbReference>
<evidence type="ECO:0000256" key="3">
    <source>
        <dbReference type="ARBA" id="ARBA00022741"/>
    </source>
</evidence>
<dbReference type="PRINTS" id="PR00959">
    <property type="entry name" value="MEVGALKINASE"/>
</dbReference>
<dbReference type="SUPFAM" id="SSF55060">
    <property type="entry name" value="GHMP Kinase, C-terminal domain"/>
    <property type="match status" value="1"/>
</dbReference>
<dbReference type="GO" id="GO:0005524">
    <property type="term" value="F:ATP binding"/>
    <property type="evidence" value="ECO:0007669"/>
    <property type="project" value="UniProtKB-UniRule"/>
</dbReference>
<reference evidence="9" key="2">
    <citation type="journal article" date="2021" name="PeerJ">
        <title>Extensive microbial diversity within the chicken gut microbiome revealed by metagenomics and culture.</title>
        <authorList>
            <person name="Gilroy R."/>
            <person name="Ravi A."/>
            <person name="Getino M."/>
            <person name="Pursley I."/>
            <person name="Horton D.L."/>
            <person name="Alikhan N.F."/>
            <person name="Baker D."/>
            <person name="Gharbi K."/>
            <person name="Hall N."/>
            <person name="Watson M."/>
            <person name="Adriaenssens E.M."/>
            <person name="Foster-Nyarko E."/>
            <person name="Jarju S."/>
            <person name="Secka A."/>
            <person name="Antonio M."/>
            <person name="Oren A."/>
            <person name="Chaudhuri R.R."/>
            <person name="La Ragione R."/>
            <person name="Hildebrand F."/>
            <person name="Pallen M.J."/>
        </authorList>
    </citation>
    <scope>NUCLEOTIDE SEQUENCE</scope>
    <source>
        <strain evidence="9">ChiGjej1B1-24693</strain>
    </source>
</reference>
<evidence type="ECO:0000313" key="9">
    <source>
        <dbReference type="EMBL" id="HIT75640.1"/>
    </source>
</evidence>
<keyword evidence="2 9" id="KW-0808">Transferase</keyword>
<feature type="domain" description="Galactokinase N-terminal" evidence="8">
    <location>
        <begin position="11"/>
        <end position="59"/>
    </location>
</feature>
<dbReference type="Gene3D" id="3.30.70.890">
    <property type="entry name" value="GHMP kinase, C-terminal domain"/>
    <property type="match status" value="1"/>
</dbReference>
<dbReference type="InterPro" id="IPR000705">
    <property type="entry name" value="Galactokinase"/>
</dbReference>
<dbReference type="EC" id="2.7.1.6" evidence="6"/>
<keyword evidence="4" id="KW-0418">Kinase</keyword>
<evidence type="ECO:0000313" key="10">
    <source>
        <dbReference type="Proteomes" id="UP000886842"/>
    </source>
</evidence>
<dbReference type="InterPro" id="IPR020568">
    <property type="entry name" value="Ribosomal_Su5_D2-typ_SF"/>
</dbReference>
<evidence type="ECO:0000256" key="4">
    <source>
        <dbReference type="ARBA" id="ARBA00022777"/>
    </source>
</evidence>
<dbReference type="InterPro" id="IPR019741">
    <property type="entry name" value="Galactokinase_CS"/>
</dbReference>
<evidence type="ECO:0000256" key="2">
    <source>
        <dbReference type="ARBA" id="ARBA00022679"/>
    </source>
</evidence>
<dbReference type="Gene3D" id="3.30.230.10">
    <property type="match status" value="1"/>
</dbReference>
<feature type="domain" description="GHMP kinase N-terminal" evidence="7">
    <location>
        <begin position="94"/>
        <end position="179"/>
    </location>
</feature>
<dbReference type="AlphaFoldDB" id="A0A9D1H052"/>
<proteinExistence type="inferred from homology"/>
<dbReference type="PANTHER" id="PTHR10457">
    <property type="entry name" value="MEVALONATE KINASE/GALACTOKINASE"/>
    <property type="match status" value="1"/>
</dbReference>
<dbReference type="GO" id="GO:0006012">
    <property type="term" value="P:galactose metabolic process"/>
    <property type="evidence" value="ECO:0007669"/>
    <property type="project" value="UniProtKB-UniRule"/>
</dbReference>
<dbReference type="InterPro" id="IPR019539">
    <property type="entry name" value="GalKase_N"/>
</dbReference>
<dbReference type="PANTHER" id="PTHR10457:SF7">
    <property type="entry name" value="GALACTOKINASE-RELATED"/>
    <property type="match status" value="1"/>
</dbReference>
<comment type="caution">
    <text evidence="9">The sequence shown here is derived from an EMBL/GenBank/DDBJ whole genome shotgun (WGS) entry which is preliminary data.</text>
</comment>
<dbReference type="GO" id="GO:0004335">
    <property type="term" value="F:galactokinase activity"/>
    <property type="evidence" value="ECO:0007669"/>
    <property type="project" value="UniProtKB-UniRule"/>
</dbReference>
<dbReference type="EMBL" id="DVLP01000260">
    <property type="protein sequence ID" value="HIT75640.1"/>
    <property type="molecule type" value="Genomic_DNA"/>
</dbReference>
<name>A0A9D1H052_9ACTN</name>
<dbReference type="InterPro" id="IPR006206">
    <property type="entry name" value="Mevalonate/galactokinase"/>
</dbReference>
<keyword evidence="3" id="KW-0547">Nucleotide-binding</keyword>
<evidence type="ECO:0000259" key="7">
    <source>
        <dbReference type="Pfam" id="PF00288"/>
    </source>
</evidence>
<evidence type="ECO:0000259" key="8">
    <source>
        <dbReference type="Pfam" id="PF10509"/>
    </source>
</evidence>
<evidence type="ECO:0000256" key="5">
    <source>
        <dbReference type="ARBA" id="ARBA00022840"/>
    </source>
</evidence>
<dbReference type="PROSITE" id="PS00627">
    <property type="entry name" value="GHMP_KINASES_ATP"/>
    <property type="match status" value="1"/>
</dbReference>
<dbReference type="PROSITE" id="PS00106">
    <property type="entry name" value="GALACTOKINASE"/>
    <property type="match status" value="1"/>
</dbReference>
<gene>
    <name evidence="9" type="primary">galK</name>
    <name evidence="9" type="ORF">IAA98_08655</name>
</gene>
<feature type="non-terminal residue" evidence="9">
    <location>
        <position position="308"/>
    </location>
</feature>
<dbReference type="SUPFAM" id="SSF54211">
    <property type="entry name" value="Ribosomal protein S5 domain 2-like"/>
    <property type="match status" value="1"/>
</dbReference>
<sequence>MSDATETVHQSFTQLTGSDPAGVWFAPGRVNLIGEHTDYNDGFCMPFALPHRVTVAAGPRDDERWRIRSVDMDETVEFGVEDLEPGARTGWSTYLAGVVWALREAGHAVAGADLVLGSDVPVGAGLSSSAALECAALTALVDLNGLDIALMDRAVLARRAENAYVGAPTGLMDQAASTLCTSGNALFFDCRELTVEQVPFAPQDHGLDMLVLDTRTPHSHVDGEYAERRASCEKAAGLLGVAALRDINEDQLDRALQTVADPLLQRRVRHVVTEDARVLAAVDVLRRGDVAALGELLDQSHASMRDDF</sequence>
<dbReference type="FunFam" id="3.30.230.10:FF:000017">
    <property type="entry name" value="Galactokinase"/>
    <property type="match status" value="1"/>
</dbReference>
<organism evidence="9 10">
    <name type="scientific">Candidatus Avipropionibacterium avicola</name>
    <dbReference type="NCBI Taxonomy" id="2840701"/>
    <lineage>
        <taxon>Bacteria</taxon>
        <taxon>Bacillati</taxon>
        <taxon>Actinomycetota</taxon>
        <taxon>Actinomycetes</taxon>
        <taxon>Propionibacteriales</taxon>
        <taxon>Propionibacteriaceae</taxon>
        <taxon>Propionibacteriaceae incertae sedis</taxon>
        <taxon>Candidatus Avipropionibacterium</taxon>
    </lineage>
</organism>
<protein>
    <recommendedName>
        <fullName evidence="6">Galactokinase</fullName>
        <ecNumber evidence="6">2.7.1.6</ecNumber>
    </recommendedName>
</protein>
<comment type="similarity">
    <text evidence="1">Belongs to the GHMP kinase family. GalK subfamily.</text>
</comment>
<dbReference type="InterPro" id="IPR006204">
    <property type="entry name" value="GHMP_kinase_N_dom"/>
</dbReference>
<dbReference type="NCBIfam" id="TIGR00131">
    <property type="entry name" value="gal_kin"/>
    <property type="match status" value="1"/>
</dbReference>
<dbReference type="InterPro" id="IPR014721">
    <property type="entry name" value="Ribsml_uS5_D2-typ_fold_subgr"/>
</dbReference>
<dbReference type="InterPro" id="IPR006203">
    <property type="entry name" value="GHMP_knse_ATP-bd_CS"/>
</dbReference>
<evidence type="ECO:0000256" key="6">
    <source>
        <dbReference type="NCBIfam" id="TIGR00131"/>
    </source>
</evidence>
<dbReference type="Proteomes" id="UP000886842">
    <property type="component" value="Unassembled WGS sequence"/>
</dbReference>
<keyword evidence="5" id="KW-0067">ATP-binding</keyword>
<dbReference type="Pfam" id="PF10509">
    <property type="entry name" value="GalKase_gal_bdg"/>
    <property type="match status" value="1"/>
</dbReference>
<dbReference type="PRINTS" id="PR00473">
    <property type="entry name" value="GALCTOKINASE"/>
</dbReference>
<dbReference type="GO" id="GO:0005829">
    <property type="term" value="C:cytosol"/>
    <property type="evidence" value="ECO:0007669"/>
    <property type="project" value="TreeGrafter"/>
</dbReference>
<dbReference type="InterPro" id="IPR036554">
    <property type="entry name" value="GHMP_kinase_C_sf"/>
</dbReference>